<gene>
    <name evidence="1" type="ORF">S01H4_33225</name>
</gene>
<sequence length="66" mass="7189">GGETEEEFSVRIAKAIWKANNGPCAIDVIATYLETAPTETYTFSVDDYARIMATEPEEGTDEELAG</sequence>
<proteinExistence type="predicted"/>
<organism evidence="1">
    <name type="scientific">marine sediment metagenome</name>
    <dbReference type="NCBI Taxonomy" id="412755"/>
    <lineage>
        <taxon>unclassified sequences</taxon>
        <taxon>metagenomes</taxon>
        <taxon>ecological metagenomes</taxon>
    </lineage>
</organism>
<feature type="non-terminal residue" evidence="1">
    <location>
        <position position="1"/>
    </location>
</feature>
<dbReference type="AlphaFoldDB" id="X1B114"/>
<name>X1B114_9ZZZZ</name>
<protein>
    <submittedName>
        <fullName evidence="1">Uncharacterized protein</fullName>
    </submittedName>
</protein>
<dbReference type="EMBL" id="BART01017457">
    <property type="protein sequence ID" value="GAG77948.1"/>
    <property type="molecule type" value="Genomic_DNA"/>
</dbReference>
<comment type="caution">
    <text evidence="1">The sequence shown here is derived from an EMBL/GenBank/DDBJ whole genome shotgun (WGS) entry which is preliminary data.</text>
</comment>
<accession>X1B114</accession>
<reference evidence="1" key="1">
    <citation type="journal article" date="2014" name="Front. Microbiol.">
        <title>High frequency of phylogenetically diverse reductive dehalogenase-homologous genes in deep subseafloor sedimentary metagenomes.</title>
        <authorList>
            <person name="Kawai M."/>
            <person name="Futagami T."/>
            <person name="Toyoda A."/>
            <person name="Takaki Y."/>
            <person name="Nishi S."/>
            <person name="Hori S."/>
            <person name="Arai W."/>
            <person name="Tsubouchi T."/>
            <person name="Morono Y."/>
            <person name="Uchiyama I."/>
            <person name="Ito T."/>
            <person name="Fujiyama A."/>
            <person name="Inagaki F."/>
            <person name="Takami H."/>
        </authorList>
    </citation>
    <scope>NUCLEOTIDE SEQUENCE</scope>
    <source>
        <strain evidence="1">Expedition CK06-06</strain>
    </source>
</reference>
<evidence type="ECO:0000313" key="1">
    <source>
        <dbReference type="EMBL" id="GAG77948.1"/>
    </source>
</evidence>